<dbReference type="PANTHER" id="PTHR10098">
    <property type="entry name" value="RAPSYN-RELATED"/>
    <property type="match status" value="1"/>
</dbReference>
<dbReference type="EMBL" id="MRCB01000040">
    <property type="protein sequence ID" value="OKH19464.1"/>
    <property type="molecule type" value="Genomic_DNA"/>
</dbReference>
<reference evidence="1 2" key="1">
    <citation type="submission" date="2016-11" db="EMBL/GenBank/DDBJ databases">
        <title>Draft Genome Sequences of Nine Cyanobacterial Strains from Diverse Habitats.</title>
        <authorList>
            <person name="Zhu T."/>
            <person name="Hou S."/>
            <person name="Lu X."/>
            <person name="Hess W.R."/>
        </authorList>
    </citation>
    <scope>NUCLEOTIDE SEQUENCE [LARGE SCALE GENOMIC DNA]</scope>
    <source>
        <strain evidence="1 2">NIES-593</strain>
    </source>
</reference>
<evidence type="ECO:0000313" key="1">
    <source>
        <dbReference type="EMBL" id="OKH19464.1"/>
    </source>
</evidence>
<proteinExistence type="predicted"/>
<protein>
    <recommendedName>
        <fullName evidence="3">Tetratricopeptide repeat protein</fullName>
    </recommendedName>
</protein>
<accession>A0A1U7H8E0</accession>
<dbReference type="Proteomes" id="UP000186868">
    <property type="component" value="Unassembled WGS sequence"/>
</dbReference>
<organism evidence="1 2">
    <name type="scientific">Hydrococcus rivularis NIES-593</name>
    <dbReference type="NCBI Taxonomy" id="1921803"/>
    <lineage>
        <taxon>Bacteria</taxon>
        <taxon>Bacillati</taxon>
        <taxon>Cyanobacteriota</taxon>
        <taxon>Cyanophyceae</taxon>
        <taxon>Pleurocapsales</taxon>
        <taxon>Hydrococcaceae</taxon>
        <taxon>Hydrococcus</taxon>
    </lineage>
</organism>
<name>A0A1U7H8E0_9CYAN</name>
<gene>
    <name evidence="1" type="ORF">NIES593_20925</name>
</gene>
<dbReference type="SUPFAM" id="SSF48452">
    <property type="entry name" value="TPR-like"/>
    <property type="match status" value="1"/>
</dbReference>
<dbReference type="InterPro" id="IPR011990">
    <property type="entry name" value="TPR-like_helical_dom_sf"/>
</dbReference>
<dbReference type="SMART" id="SM00028">
    <property type="entry name" value="TPR"/>
    <property type="match status" value="3"/>
</dbReference>
<dbReference type="PANTHER" id="PTHR10098:SF108">
    <property type="entry name" value="TETRATRICOPEPTIDE REPEAT PROTEIN 28"/>
    <property type="match status" value="1"/>
</dbReference>
<sequence length="628" mass="70854">MTASDSSWRDRYLDLIEQIVTNTLQGKVRSKNQVYRTLTENISPGTGEIFERCLDERMSQVREGLDKQTDEMKQAKATRQLRALQTIQDAWQQWQKEKQQTQSLSKATTQILSAPVEERFLALLQILDINQTQPLTQTQIQQLAKSLKQTAESNPDSEIASDLLQIADGLTRGLQSISALEGHLVSWMYEQGGSALGFEGIPGQRGPWSVWAGRINSLFPQQLFQLQALNQPATKLAQAFQNAELSVWIELAVILRWLQQGLVSWFDQQPYSAKWGRLLSSSTLMTFAVIWWELSNGLSPGSQLSRACFQIVLQILRNFAGRADFPLYGGIVASFSGEGLRNTLKYLDEPLREIERTQEKGRILTLLAYSQRTLGQYEQAKAFHQEALEIARSAGDSRCEIANLNHLARTSIAQKDYQAAINYSQRALIIARQTGDRLGEANALANLGYSEVLADRQREQMLPEVYEASIEYLKQSLSLSDRLGDAIDREVVRSQTQALAYNSLGIAYTLIEQPAIAVEYLEKGVEAAQRVGDLYLMGLNFTYLAEAYYRLNLLDRAIYNGCLGMSFLERISAQEWRQAAGLMTILQGRIGNETFQTLLQQHRSKIVPAIGVDGFDYLPQLLEQYRRS</sequence>
<dbReference type="OrthoDB" id="428332at2"/>
<keyword evidence="2" id="KW-1185">Reference proteome</keyword>
<dbReference type="Pfam" id="PF13424">
    <property type="entry name" value="TPR_12"/>
    <property type="match status" value="1"/>
</dbReference>
<evidence type="ECO:0000313" key="2">
    <source>
        <dbReference type="Proteomes" id="UP000186868"/>
    </source>
</evidence>
<dbReference type="AlphaFoldDB" id="A0A1U7H8E0"/>
<comment type="caution">
    <text evidence="1">The sequence shown here is derived from an EMBL/GenBank/DDBJ whole genome shotgun (WGS) entry which is preliminary data.</text>
</comment>
<dbReference type="InterPro" id="IPR019734">
    <property type="entry name" value="TPR_rpt"/>
</dbReference>
<evidence type="ECO:0008006" key="3">
    <source>
        <dbReference type="Google" id="ProtNLM"/>
    </source>
</evidence>
<dbReference type="RefSeq" id="WP_073601436.1">
    <property type="nucleotide sequence ID" value="NZ_MRCB01000040.1"/>
</dbReference>
<dbReference type="STRING" id="1921803.NIES593_20925"/>
<dbReference type="Gene3D" id="1.25.40.10">
    <property type="entry name" value="Tetratricopeptide repeat domain"/>
    <property type="match status" value="1"/>
</dbReference>